<evidence type="ECO:0000313" key="1">
    <source>
        <dbReference type="EMBL" id="TPP66708.1"/>
    </source>
</evidence>
<accession>A0A504ZA00</accession>
<sequence length="57" mass="6413">MQVCVYTVFMKHASSVRMSHGRRKTLLQCDCTPLGEAVRNVNGSNHPSVQLHVMPFI</sequence>
<keyword evidence="2" id="KW-1185">Reference proteome</keyword>
<evidence type="ECO:0000313" key="2">
    <source>
        <dbReference type="Proteomes" id="UP000316759"/>
    </source>
</evidence>
<proteinExistence type="predicted"/>
<dbReference type="EMBL" id="SUNJ01001488">
    <property type="protein sequence ID" value="TPP66708.1"/>
    <property type="molecule type" value="Genomic_DNA"/>
</dbReference>
<dbReference type="AlphaFoldDB" id="A0A504ZA00"/>
<gene>
    <name evidence="1" type="ORF">FGIG_11724</name>
</gene>
<dbReference type="Proteomes" id="UP000316759">
    <property type="component" value="Unassembled WGS sequence"/>
</dbReference>
<reference evidence="1 2" key="1">
    <citation type="submission" date="2019-04" db="EMBL/GenBank/DDBJ databases">
        <title>Annotation for the trematode Fasciola gigantica.</title>
        <authorList>
            <person name="Choi Y.-J."/>
        </authorList>
    </citation>
    <scope>NUCLEOTIDE SEQUENCE [LARGE SCALE GENOMIC DNA]</scope>
    <source>
        <strain evidence="1">Uganda_cow_1</strain>
    </source>
</reference>
<organism evidence="1 2">
    <name type="scientific">Fasciola gigantica</name>
    <name type="common">Giant liver fluke</name>
    <dbReference type="NCBI Taxonomy" id="46835"/>
    <lineage>
        <taxon>Eukaryota</taxon>
        <taxon>Metazoa</taxon>
        <taxon>Spiralia</taxon>
        <taxon>Lophotrochozoa</taxon>
        <taxon>Platyhelminthes</taxon>
        <taxon>Trematoda</taxon>
        <taxon>Digenea</taxon>
        <taxon>Plagiorchiida</taxon>
        <taxon>Echinostomata</taxon>
        <taxon>Echinostomatoidea</taxon>
        <taxon>Fasciolidae</taxon>
        <taxon>Fasciola</taxon>
    </lineage>
</organism>
<comment type="caution">
    <text evidence="1">The sequence shown here is derived from an EMBL/GenBank/DDBJ whole genome shotgun (WGS) entry which is preliminary data.</text>
</comment>
<name>A0A504ZA00_FASGI</name>
<protein>
    <submittedName>
        <fullName evidence="1">Uncharacterized protein</fullName>
    </submittedName>
</protein>